<dbReference type="EMBL" id="CAJOBR010000042">
    <property type="protein sequence ID" value="CAF4453883.1"/>
    <property type="molecule type" value="Genomic_DNA"/>
</dbReference>
<gene>
    <name evidence="6" type="ORF">QYT958_LOCUS860</name>
    <name evidence="5" type="ORF">TSG867_LOCUS2349</name>
</gene>
<dbReference type="PANTHER" id="PTHR10680:SF28">
    <property type="entry name" value="SMP-30_GLUCONOLACTONASE_LRE-LIKE REGION DOMAIN-CONTAINING PROTEIN"/>
    <property type="match status" value="1"/>
</dbReference>
<feature type="repeat" description="NHL" evidence="4">
    <location>
        <begin position="306"/>
        <end position="342"/>
    </location>
</feature>
<accession>A0A820DW44</accession>
<evidence type="ECO:0000256" key="3">
    <source>
        <dbReference type="ARBA" id="ARBA00023180"/>
    </source>
</evidence>
<evidence type="ECO:0000313" key="7">
    <source>
        <dbReference type="Proteomes" id="UP000663862"/>
    </source>
</evidence>
<dbReference type="Proteomes" id="UP000663862">
    <property type="component" value="Unassembled WGS sequence"/>
</dbReference>
<keyword evidence="3" id="KW-0325">Glycoprotein</keyword>
<dbReference type="SUPFAM" id="SSF63825">
    <property type="entry name" value="YWTD domain"/>
    <property type="match status" value="1"/>
</dbReference>
<evidence type="ECO:0000313" key="5">
    <source>
        <dbReference type="EMBL" id="CAF4238949.1"/>
    </source>
</evidence>
<name>A0A820DW44_9BILA</name>
<evidence type="ECO:0000313" key="6">
    <source>
        <dbReference type="EMBL" id="CAF4453883.1"/>
    </source>
</evidence>
<keyword evidence="1" id="KW-0732">Signal</keyword>
<dbReference type="PANTHER" id="PTHR10680">
    <property type="entry name" value="PEPTIDYL-GLYCINE ALPHA-AMIDATING MONOOXYGENASE"/>
    <property type="match status" value="1"/>
</dbReference>
<dbReference type="InterPro" id="IPR001258">
    <property type="entry name" value="NHL_repeat"/>
</dbReference>
<evidence type="ECO:0000256" key="4">
    <source>
        <dbReference type="PROSITE-ProRule" id="PRU00504"/>
    </source>
</evidence>
<dbReference type="GO" id="GO:0005576">
    <property type="term" value="C:extracellular region"/>
    <property type="evidence" value="ECO:0007669"/>
    <property type="project" value="TreeGrafter"/>
</dbReference>
<dbReference type="EMBL" id="CAJOBQ010000061">
    <property type="protein sequence ID" value="CAF4238949.1"/>
    <property type="molecule type" value="Genomic_DNA"/>
</dbReference>
<comment type="caution">
    <text evidence="5">The sequence shown here is derived from an EMBL/GenBank/DDBJ whole genome shotgun (WGS) entry which is preliminary data.</text>
</comment>
<proteinExistence type="predicted"/>
<evidence type="ECO:0000256" key="2">
    <source>
        <dbReference type="ARBA" id="ARBA00022737"/>
    </source>
</evidence>
<feature type="repeat" description="NHL" evidence="4">
    <location>
        <begin position="403"/>
        <end position="442"/>
    </location>
</feature>
<dbReference type="Pfam" id="PF01436">
    <property type="entry name" value="NHL"/>
    <property type="match status" value="1"/>
</dbReference>
<evidence type="ECO:0000256" key="1">
    <source>
        <dbReference type="ARBA" id="ARBA00022729"/>
    </source>
</evidence>
<dbReference type="PROSITE" id="PS51125">
    <property type="entry name" value="NHL"/>
    <property type="match status" value="2"/>
</dbReference>
<reference evidence="5" key="1">
    <citation type="submission" date="2021-02" db="EMBL/GenBank/DDBJ databases">
        <authorList>
            <person name="Nowell W R."/>
        </authorList>
    </citation>
    <scope>NUCLEOTIDE SEQUENCE</scope>
</reference>
<keyword evidence="2" id="KW-0677">Repeat</keyword>
<organism evidence="5 7">
    <name type="scientific">Rotaria socialis</name>
    <dbReference type="NCBI Taxonomy" id="392032"/>
    <lineage>
        <taxon>Eukaryota</taxon>
        <taxon>Metazoa</taxon>
        <taxon>Spiralia</taxon>
        <taxon>Gnathifera</taxon>
        <taxon>Rotifera</taxon>
        <taxon>Eurotatoria</taxon>
        <taxon>Bdelloidea</taxon>
        <taxon>Philodinida</taxon>
        <taxon>Philodinidae</taxon>
        <taxon>Rotaria</taxon>
    </lineage>
</organism>
<dbReference type="Gene3D" id="2.120.10.30">
    <property type="entry name" value="TolB, C-terminal domain"/>
    <property type="match status" value="2"/>
</dbReference>
<dbReference type="Proteomes" id="UP000663848">
    <property type="component" value="Unassembled WGS sequence"/>
</dbReference>
<dbReference type="AlphaFoldDB" id="A0A820DW44"/>
<sequence length="442" mass="49001">MVTISILARFNCNNVVNTVILFHICFFQSHSISIVRVKSQQCDGMSQYDRCSRNSACACFHLPGASNSGICTDRYAVTCSELTPCHHSTNNCSQSDHICLHHPQCRDIPVCYPIPNYNKQFCSPIATTTTTKLPTQQLVLPNIPANAKWAQNGVTVAGGNEKGSSTNQLDNPLGIFVDEDLTIVIADPSNNRIIQWKKDDTTGQIVAGGNGQGNQLDQLNDPTDVLVDKETDSFIICDPRNQRVVRWSRHSSTTQGEILIDNIVCWGLAMDEQRYLYVSDVVNHEVRRYKLGDTNGILVAGGNGLGADLNQFNEPKYLFVDRQQNVYVSDWNNQRVMKWSKDAKDGIVIAGGQGQGADLTQFSFPQGLFVDTLGTLYVADQWNDRVMRWPQGTSQGTVILGGSGFGPEANKTSDPTGLSFDRQGNLYVVDHYNHRVQRFSLE</sequence>
<dbReference type="CDD" id="cd05819">
    <property type="entry name" value="NHL"/>
    <property type="match status" value="1"/>
</dbReference>
<dbReference type="InterPro" id="IPR011042">
    <property type="entry name" value="6-blade_b-propeller_TolB-like"/>
</dbReference>
<protein>
    <submittedName>
        <fullName evidence="5">Uncharacterized protein</fullName>
    </submittedName>
</protein>